<dbReference type="EMBL" id="AZHD01000002">
    <property type="protein sequence ID" value="OAA67310.1"/>
    <property type="molecule type" value="Genomic_DNA"/>
</dbReference>
<keyword evidence="3" id="KW-1185">Reference proteome</keyword>
<evidence type="ECO:0000259" key="1">
    <source>
        <dbReference type="Pfam" id="PF13391"/>
    </source>
</evidence>
<dbReference type="InterPro" id="IPR003615">
    <property type="entry name" value="HNH_nuc"/>
</dbReference>
<comment type="caution">
    <text evidence="2">The sequence shown here is derived from an EMBL/GenBank/DDBJ whole genome shotgun (WGS) entry which is preliminary data.</text>
</comment>
<accession>A0A167ZBF9</accession>
<gene>
    <name evidence="2" type="ORF">SPI_01886</name>
</gene>
<dbReference type="Proteomes" id="UP000076874">
    <property type="component" value="Unassembled WGS sequence"/>
</dbReference>
<evidence type="ECO:0000313" key="2">
    <source>
        <dbReference type="EMBL" id="OAA67310.1"/>
    </source>
</evidence>
<dbReference type="Pfam" id="PF13391">
    <property type="entry name" value="HNH_2"/>
    <property type="match status" value="1"/>
</dbReference>
<protein>
    <recommendedName>
        <fullName evidence="1">HNH nuclease domain-containing protein</fullName>
    </recommendedName>
</protein>
<name>A0A167ZBF9_9HYPO</name>
<feature type="domain" description="HNH nuclease" evidence="1">
    <location>
        <begin position="206"/>
        <end position="279"/>
    </location>
</feature>
<dbReference type="AlphaFoldDB" id="A0A167ZBF9"/>
<sequence>MTHRHQSSLEGVLDFSDTPVVFGDAASRQHAEALFASLLARLEADGDETLSTDFRPVVMIRVMHQVSLSQLSKDLFLRHFFESIGVDMAADLASINIDNARSGLVDFAQFLNTNFFGPLKVSALKTPQPTPATLSVPQLAPEQILPGSRSRVANLRRDCLIRDRHRCVISRNFDEEEVIRRTKLHGENAADDDGVRFVDMPETDEFEPLQVAHILPHSLMNIGGDDEKSVARRNALAILDMFDVGVRHLIEGSNIDRPTNALTLRTNYHIAFGSFRTFFEAVDGQPHTYRIQAISQSRARRPRQPVTRTLFMSETINPPLPRLLAIHAAICRILHLSGAGEYWDRILWEAEGEMAKADGSTSLGVLTMLRLAGWWDGIVV</sequence>
<organism evidence="2 3">
    <name type="scientific">Niveomyces insectorum RCEF 264</name>
    <dbReference type="NCBI Taxonomy" id="1081102"/>
    <lineage>
        <taxon>Eukaryota</taxon>
        <taxon>Fungi</taxon>
        <taxon>Dikarya</taxon>
        <taxon>Ascomycota</taxon>
        <taxon>Pezizomycotina</taxon>
        <taxon>Sordariomycetes</taxon>
        <taxon>Hypocreomycetidae</taxon>
        <taxon>Hypocreales</taxon>
        <taxon>Cordycipitaceae</taxon>
        <taxon>Niveomyces</taxon>
    </lineage>
</organism>
<dbReference type="STRING" id="1081102.A0A167ZBF9"/>
<reference evidence="2 3" key="1">
    <citation type="journal article" date="2016" name="Genome Biol. Evol.">
        <title>Divergent and convergent evolution of fungal pathogenicity.</title>
        <authorList>
            <person name="Shang Y."/>
            <person name="Xiao G."/>
            <person name="Zheng P."/>
            <person name="Cen K."/>
            <person name="Zhan S."/>
            <person name="Wang C."/>
        </authorList>
    </citation>
    <scope>NUCLEOTIDE SEQUENCE [LARGE SCALE GENOMIC DNA]</scope>
    <source>
        <strain evidence="2 3">RCEF 264</strain>
    </source>
</reference>
<evidence type="ECO:0000313" key="3">
    <source>
        <dbReference type="Proteomes" id="UP000076874"/>
    </source>
</evidence>
<proteinExistence type="predicted"/>
<dbReference type="OrthoDB" id="2104739at2759"/>